<organism evidence="1 2">
    <name type="scientific">Carnobacterium antarcticum</name>
    <dbReference type="NCBI Taxonomy" id="2126436"/>
    <lineage>
        <taxon>Bacteria</taxon>
        <taxon>Bacillati</taxon>
        <taxon>Bacillota</taxon>
        <taxon>Bacilli</taxon>
        <taxon>Lactobacillales</taxon>
        <taxon>Carnobacteriaceae</taxon>
        <taxon>Carnobacterium</taxon>
    </lineage>
</organism>
<name>A0ABW4NPJ7_9LACT</name>
<dbReference type="InterPro" id="IPR019734">
    <property type="entry name" value="TPR_rpt"/>
</dbReference>
<reference evidence="2" key="1">
    <citation type="journal article" date="2019" name="Int. J. Syst. Evol. Microbiol.">
        <title>The Global Catalogue of Microorganisms (GCM) 10K type strain sequencing project: providing services to taxonomists for standard genome sequencing and annotation.</title>
        <authorList>
            <consortium name="The Broad Institute Genomics Platform"/>
            <consortium name="The Broad Institute Genome Sequencing Center for Infectious Disease"/>
            <person name="Wu L."/>
            <person name="Ma J."/>
        </authorList>
    </citation>
    <scope>NUCLEOTIDE SEQUENCE [LARGE SCALE GENOMIC DNA]</scope>
    <source>
        <strain evidence="2">KCTC 42143</strain>
    </source>
</reference>
<accession>A0ABW4NPJ7</accession>
<dbReference type="RefSeq" id="WP_058919923.1">
    <property type="nucleotide sequence ID" value="NZ_JBHSQC010000015.1"/>
</dbReference>
<comment type="caution">
    <text evidence="1">The sequence shown here is derived from an EMBL/GenBank/DDBJ whole genome shotgun (WGS) entry which is preliminary data.</text>
</comment>
<dbReference type="Proteomes" id="UP001597285">
    <property type="component" value="Unassembled WGS sequence"/>
</dbReference>
<gene>
    <name evidence="1" type="ORF">ACFSBK_08565</name>
</gene>
<evidence type="ECO:0000313" key="2">
    <source>
        <dbReference type="Proteomes" id="UP001597285"/>
    </source>
</evidence>
<keyword evidence="2" id="KW-1185">Reference proteome</keyword>
<evidence type="ECO:0000313" key="1">
    <source>
        <dbReference type="EMBL" id="MFD1799900.1"/>
    </source>
</evidence>
<protein>
    <submittedName>
        <fullName evidence="1">Tetratricopeptide repeat protein</fullName>
    </submittedName>
</protein>
<dbReference type="EMBL" id="JBHUFF010000014">
    <property type="protein sequence ID" value="MFD1799900.1"/>
    <property type="molecule type" value="Genomic_DNA"/>
</dbReference>
<proteinExistence type="predicted"/>
<dbReference type="Gene3D" id="1.25.40.10">
    <property type="entry name" value="Tetratricopeptide repeat domain"/>
    <property type="match status" value="1"/>
</dbReference>
<dbReference type="SMART" id="SM00028">
    <property type="entry name" value="TPR"/>
    <property type="match status" value="2"/>
</dbReference>
<sequence length="143" mass="16565">MANRRNKTATIIQFNPTSDFYFQRGIKAFQKNDMSRAKTYLLRAATLSKNEEEKVFALCQLAICHQHTGEFTESIDILEELIEKSGDIFPEAYYFQSNNYAFLDELETALELVVLYLELEPDGDFLEEAEDLKETIELELNGF</sequence>
<dbReference type="InterPro" id="IPR011990">
    <property type="entry name" value="TPR-like_helical_dom_sf"/>
</dbReference>
<dbReference type="SUPFAM" id="SSF48452">
    <property type="entry name" value="TPR-like"/>
    <property type="match status" value="1"/>
</dbReference>